<dbReference type="InterPro" id="IPR003390">
    <property type="entry name" value="DNA_integrity_scan_DisA_N"/>
</dbReference>
<reference evidence="2 3" key="1">
    <citation type="submission" date="2018-08" db="EMBL/GenBank/DDBJ databases">
        <title>Muricauda nanhaiensis sp. nov., isolated from seawater of the South China Sea.</title>
        <authorList>
            <person name="Dang Y."/>
        </authorList>
    </citation>
    <scope>NUCLEOTIDE SEQUENCE [LARGE SCALE GENOMIC DNA]</scope>
    <source>
        <strain evidence="2 3">SM1704</strain>
    </source>
</reference>
<dbReference type="OrthoDB" id="859517at2"/>
<accession>A0A371JLQ1</accession>
<dbReference type="InterPro" id="IPR036888">
    <property type="entry name" value="DNA_integrity_DisA_N_sf"/>
</dbReference>
<proteinExistence type="predicted"/>
<dbReference type="InterPro" id="IPR048554">
    <property type="entry name" value="DACNG"/>
</dbReference>
<dbReference type="InterPro" id="IPR048555">
    <property type="entry name" value="DACNH"/>
</dbReference>
<evidence type="ECO:0000313" key="2">
    <source>
        <dbReference type="EMBL" id="RDY57929.1"/>
    </source>
</evidence>
<dbReference type="Gene3D" id="3.40.1700.10">
    <property type="entry name" value="DNA integrity scanning protein, DisA, N-terminal domain"/>
    <property type="match status" value="1"/>
</dbReference>
<evidence type="ECO:0000313" key="3">
    <source>
        <dbReference type="Proteomes" id="UP000261828"/>
    </source>
</evidence>
<name>A0A371JLQ1_9FLAO</name>
<dbReference type="Pfam" id="PF21750">
    <property type="entry name" value="DACNH"/>
    <property type="match status" value="1"/>
</dbReference>
<dbReference type="Proteomes" id="UP000261828">
    <property type="component" value="Unassembled WGS sequence"/>
</dbReference>
<dbReference type="Pfam" id="PF02457">
    <property type="entry name" value="DAC"/>
    <property type="match status" value="1"/>
</dbReference>
<dbReference type="Pfam" id="PF21752">
    <property type="entry name" value="DACNG"/>
    <property type="match status" value="1"/>
</dbReference>
<dbReference type="EMBL" id="QTJX01000006">
    <property type="protein sequence ID" value="RDY57929.1"/>
    <property type="molecule type" value="Genomic_DNA"/>
</dbReference>
<gene>
    <name evidence="2" type="ORF">DX873_17435</name>
</gene>
<dbReference type="SUPFAM" id="SSF143597">
    <property type="entry name" value="YojJ-like"/>
    <property type="match status" value="1"/>
</dbReference>
<dbReference type="PROSITE" id="PS51794">
    <property type="entry name" value="DAC"/>
    <property type="match status" value="1"/>
</dbReference>
<feature type="domain" description="DAC" evidence="1">
    <location>
        <begin position="348"/>
        <end position="506"/>
    </location>
</feature>
<organism evidence="2 3">
    <name type="scientific">Flagellimonas nanhaiensis</name>
    <dbReference type="NCBI Taxonomy" id="2292706"/>
    <lineage>
        <taxon>Bacteria</taxon>
        <taxon>Pseudomonadati</taxon>
        <taxon>Bacteroidota</taxon>
        <taxon>Flavobacteriia</taxon>
        <taxon>Flavobacteriales</taxon>
        <taxon>Flavobacteriaceae</taxon>
        <taxon>Flagellimonas</taxon>
    </lineage>
</organism>
<comment type="caution">
    <text evidence="2">The sequence shown here is derived from an EMBL/GenBank/DDBJ whole genome shotgun (WGS) entry which is preliminary data.</text>
</comment>
<dbReference type="AlphaFoldDB" id="A0A371JLQ1"/>
<dbReference type="RefSeq" id="WP_116185774.1">
    <property type="nucleotide sequence ID" value="NZ_QTJX01000006.1"/>
</dbReference>
<keyword evidence="3" id="KW-1185">Reference proteome</keyword>
<evidence type="ECO:0000259" key="1">
    <source>
        <dbReference type="PROSITE" id="PS51794"/>
    </source>
</evidence>
<protein>
    <recommendedName>
        <fullName evidence="1">DAC domain-containing protein</fullName>
    </recommendedName>
</protein>
<sequence>MADTIKLFMWGFQQHMQHSLQFEAERFFERIDKDLDPKVFLLGVLTEEREDRHDICLEPEDCGYSVHLFSNLKQLAEELEKVDPEGQILHTHPVAQEGHTKRIGNNAFRDAIKKTLDRVDFDNETDKHVSYPTYVEGYLVFTILEIRNDTLDKYYSLTREKYANRFTIYRSFIESAIDVFLKESTNALKDPNRGFEAINRRPEEMLRESGKQFMYTISSIAENMEGLHGLYDACNAIASMRYEGAEGLGKLAVAAKDHMNLRLTLELEEPIKVSDYRKVRKFLELSTDDSIIVSDSALIYGLGELVGKYNPKKESMFIIDFISHFKWQVLHDNNPLMVVEYKLPNIPKERINRAKFYSDLPRIFKDLKKRQIDDLWDVTMRATQQKHGTMLVISSNAANESERLGKQSFAIKPMKLSPNIMQQITSIDGSVLLDKDAICYAIGVILDGLATEKGDASRGARYNSAIRYYEQFATEHPMVIVIVSEDGMIDLIPQLRPQIKHLDITDRIEELEELNKQESVERKKYYPLINWLERHEFYLTEQECSDVNRLRNELQQKEKDASGTWIVRHELKPNPEMNDSYYI</sequence>